<comment type="caution">
    <text evidence="1">The sequence shown here is derived from an EMBL/GenBank/DDBJ whole genome shotgun (WGS) entry which is preliminary data.</text>
</comment>
<evidence type="ECO:0000313" key="1">
    <source>
        <dbReference type="EMBL" id="RBP66519.1"/>
    </source>
</evidence>
<reference evidence="1 2" key="1">
    <citation type="submission" date="2018-06" db="EMBL/GenBank/DDBJ databases">
        <title>Genomic Encyclopedia of Type Strains, Phase IV (KMG-IV): sequencing the most valuable type-strain genomes for metagenomic binning, comparative biology and taxonomic classification.</title>
        <authorList>
            <person name="Goeker M."/>
        </authorList>
    </citation>
    <scope>NUCLEOTIDE SEQUENCE [LARGE SCALE GENOMIC DNA]</scope>
    <source>
        <strain evidence="1 2">DSM 30166</strain>
    </source>
</reference>
<gene>
    <name evidence="1" type="ORF">DES54_10348</name>
</gene>
<evidence type="ECO:0000313" key="2">
    <source>
        <dbReference type="Proteomes" id="UP000253046"/>
    </source>
</evidence>
<accession>A0A366IB73</accession>
<name>A0A366IB73_9GAMM</name>
<keyword evidence="1" id="KW-0648">Protein biosynthesis</keyword>
<dbReference type="GO" id="GO:0003746">
    <property type="term" value="F:translation elongation factor activity"/>
    <property type="evidence" value="ECO:0007669"/>
    <property type="project" value="UniProtKB-KW"/>
</dbReference>
<protein>
    <submittedName>
        <fullName evidence="1">Elongation factor P hydroxylase</fullName>
    </submittedName>
</protein>
<dbReference type="Proteomes" id="UP000253046">
    <property type="component" value="Unassembled WGS sequence"/>
</dbReference>
<organism evidence="1 2">
    <name type="scientific">Brenneria salicis ATCC 15712 = DSM 30166</name>
    <dbReference type="NCBI Taxonomy" id="714314"/>
    <lineage>
        <taxon>Bacteria</taxon>
        <taxon>Pseudomonadati</taxon>
        <taxon>Pseudomonadota</taxon>
        <taxon>Gammaproteobacteria</taxon>
        <taxon>Enterobacterales</taxon>
        <taxon>Pectobacteriaceae</taxon>
        <taxon>Brenneria</taxon>
    </lineage>
</organism>
<sequence>MTNNLMDTHHYQQLIDIFDACFSGDYNTRLIKGDDEPVYLPADEQTPYHRIVFAHGFYASAA</sequence>
<proteinExistence type="predicted"/>
<dbReference type="Pfam" id="PF04315">
    <property type="entry name" value="EpmC"/>
    <property type="match status" value="1"/>
</dbReference>
<keyword evidence="2" id="KW-1185">Reference proteome</keyword>
<dbReference type="EMBL" id="QNRY01000003">
    <property type="protein sequence ID" value="RBP66519.1"/>
    <property type="molecule type" value="Genomic_DNA"/>
</dbReference>
<dbReference type="AlphaFoldDB" id="A0A366IB73"/>
<keyword evidence="1" id="KW-0251">Elongation factor</keyword>
<dbReference type="InterPro" id="IPR007411">
    <property type="entry name" value="EpmC"/>
</dbReference>